<dbReference type="SUPFAM" id="SSF51735">
    <property type="entry name" value="NAD(P)-binding Rossmann-fold domains"/>
    <property type="match status" value="1"/>
</dbReference>
<dbReference type="PANTHER" id="PTHR48079:SF6">
    <property type="entry name" value="NAD(P)-BINDING DOMAIN-CONTAINING PROTEIN-RELATED"/>
    <property type="match status" value="1"/>
</dbReference>
<dbReference type="InterPro" id="IPR001509">
    <property type="entry name" value="Epimerase_deHydtase"/>
</dbReference>
<accession>A0A849AKQ7</accession>
<evidence type="ECO:0000259" key="2">
    <source>
        <dbReference type="Pfam" id="PF01370"/>
    </source>
</evidence>
<dbReference type="PANTHER" id="PTHR48079">
    <property type="entry name" value="PROTEIN YEEZ"/>
    <property type="match status" value="1"/>
</dbReference>
<feature type="compositionally biased region" description="Basic residues" evidence="1">
    <location>
        <begin position="332"/>
        <end position="355"/>
    </location>
</feature>
<reference evidence="3 4" key="1">
    <citation type="submission" date="2020-05" db="EMBL/GenBank/DDBJ databases">
        <title>Flexivirga sp. ID2601S isolated from air conditioner.</title>
        <authorList>
            <person name="Kim D.H."/>
        </authorList>
    </citation>
    <scope>NUCLEOTIDE SEQUENCE [LARGE SCALE GENOMIC DNA]</scope>
    <source>
        <strain evidence="3 4">ID2601S</strain>
    </source>
</reference>
<dbReference type="Pfam" id="PF01370">
    <property type="entry name" value="Epimerase"/>
    <property type="match status" value="1"/>
</dbReference>
<sequence length="418" mass="44791">MRLLVLGGTGWLGGEIVRAALARGYEVVCLARGTSDVPAGATLVRADRDDPEAYSALDGHEASAGFDAAIDLTRDPEHARGAVGALRDRVPHWVFVSTCSVYADDATPGQDESGPLLPALTGAYTMERYGEAKVACEEAVLSSYGIEHAMIARSGLITGPGDHSDRTGYWPLRFAHPASDDGAVLVPDAPDAAVQLIDARDLAAWLVDGAAHRTAGVFNAMAQHVPLPEYLDTARQVAGHAGAVVPVDQAWIAAHDIAPWSGPRSFPIWLPQPEYAGFATRRVDAALGAGLRPRPLADSIHDTLAWCRPVRAAGGGPGSPPPTSASCWPAASRRRRTRGRCNRTRTRRRCTRTRLHGTMSRCNRTTTRRNRTRSRRTARRPGGTARGADAPREDPAARITRATTPTPGAGRRSGRRRR</sequence>
<dbReference type="GO" id="GO:0005737">
    <property type="term" value="C:cytoplasm"/>
    <property type="evidence" value="ECO:0007669"/>
    <property type="project" value="TreeGrafter"/>
</dbReference>
<dbReference type="InterPro" id="IPR051783">
    <property type="entry name" value="NAD(P)-dependent_oxidoreduct"/>
</dbReference>
<dbReference type="InterPro" id="IPR036291">
    <property type="entry name" value="NAD(P)-bd_dom_sf"/>
</dbReference>
<proteinExistence type="predicted"/>
<gene>
    <name evidence="3" type="ORF">HJ588_17180</name>
</gene>
<evidence type="ECO:0000313" key="4">
    <source>
        <dbReference type="Proteomes" id="UP000557772"/>
    </source>
</evidence>
<comment type="caution">
    <text evidence="3">The sequence shown here is derived from an EMBL/GenBank/DDBJ whole genome shotgun (WGS) entry which is preliminary data.</text>
</comment>
<evidence type="ECO:0000313" key="3">
    <source>
        <dbReference type="EMBL" id="NNG40995.1"/>
    </source>
</evidence>
<name>A0A849AKQ7_9MICO</name>
<dbReference type="RefSeq" id="WP_171157887.1">
    <property type="nucleotide sequence ID" value="NZ_JABENB010000003.1"/>
</dbReference>
<protein>
    <submittedName>
        <fullName evidence="3">NAD-dependent epimerase/dehydratase family protein</fullName>
    </submittedName>
</protein>
<feature type="domain" description="NAD-dependent epimerase/dehydratase" evidence="2">
    <location>
        <begin position="4"/>
        <end position="208"/>
    </location>
</feature>
<dbReference type="Proteomes" id="UP000557772">
    <property type="component" value="Unassembled WGS sequence"/>
</dbReference>
<dbReference type="AlphaFoldDB" id="A0A849AKQ7"/>
<dbReference type="EMBL" id="JABENB010000003">
    <property type="protein sequence ID" value="NNG40995.1"/>
    <property type="molecule type" value="Genomic_DNA"/>
</dbReference>
<feature type="compositionally biased region" description="Low complexity" evidence="1">
    <location>
        <begin position="397"/>
        <end position="410"/>
    </location>
</feature>
<dbReference type="Gene3D" id="3.40.50.720">
    <property type="entry name" value="NAD(P)-binding Rossmann-like Domain"/>
    <property type="match status" value="1"/>
</dbReference>
<feature type="region of interest" description="Disordered" evidence="1">
    <location>
        <begin position="313"/>
        <end position="418"/>
    </location>
</feature>
<keyword evidence="4" id="KW-1185">Reference proteome</keyword>
<feature type="compositionally biased region" description="Basic residues" evidence="1">
    <location>
        <begin position="366"/>
        <end position="379"/>
    </location>
</feature>
<dbReference type="GO" id="GO:0004029">
    <property type="term" value="F:aldehyde dehydrogenase (NAD+) activity"/>
    <property type="evidence" value="ECO:0007669"/>
    <property type="project" value="TreeGrafter"/>
</dbReference>
<evidence type="ECO:0000256" key="1">
    <source>
        <dbReference type="SAM" id="MobiDB-lite"/>
    </source>
</evidence>
<organism evidence="3 4">
    <name type="scientific">Flexivirga aerilata</name>
    <dbReference type="NCBI Taxonomy" id="1656889"/>
    <lineage>
        <taxon>Bacteria</taxon>
        <taxon>Bacillati</taxon>
        <taxon>Actinomycetota</taxon>
        <taxon>Actinomycetes</taxon>
        <taxon>Micrococcales</taxon>
        <taxon>Dermacoccaceae</taxon>
        <taxon>Flexivirga</taxon>
    </lineage>
</organism>